<dbReference type="AlphaFoldDB" id="A0A2P8CYS2"/>
<name>A0A2P8CYS2_9BACT</name>
<dbReference type="Proteomes" id="UP000240572">
    <property type="component" value="Unassembled WGS sequence"/>
</dbReference>
<gene>
    <name evidence="2" type="ORF">B0I18_10982</name>
</gene>
<protein>
    <submittedName>
        <fullName evidence="2">Uncharacterized protein</fullName>
    </submittedName>
</protein>
<evidence type="ECO:0000256" key="1">
    <source>
        <dbReference type="SAM" id="SignalP"/>
    </source>
</evidence>
<accession>A0A2P8CYS2</accession>
<dbReference type="RefSeq" id="WP_106524421.1">
    <property type="nucleotide sequence ID" value="NZ_PYGD01000009.1"/>
</dbReference>
<keyword evidence="3" id="KW-1185">Reference proteome</keyword>
<dbReference type="EMBL" id="PYGD01000009">
    <property type="protein sequence ID" value="PSK90076.1"/>
    <property type="molecule type" value="Genomic_DNA"/>
</dbReference>
<evidence type="ECO:0000313" key="2">
    <source>
        <dbReference type="EMBL" id="PSK90076.1"/>
    </source>
</evidence>
<keyword evidence="1" id="KW-0732">Signal</keyword>
<comment type="caution">
    <text evidence="2">The sequence shown here is derived from an EMBL/GenBank/DDBJ whole genome shotgun (WGS) entry which is preliminary data.</text>
</comment>
<reference evidence="2 3" key="1">
    <citation type="submission" date="2018-03" db="EMBL/GenBank/DDBJ databases">
        <title>Genomic Encyclopedia of Type Strains, Phase III (KMG-III): the genomes of soil and plant-associated and newly described type strains.</title>
        <authorList>
            <person name="Whitman W."/>
        </authorList>
    </citation>
    <scope>NUCLEOTIDE SEQUENCE [LARGE SCALE GENOMIC DNA]</scope>
    <source>
        <strain evidence="2 3">CGMCC 1.12700</strain>
    </source>
</reference>
<feature type="signal peptide" evidence="1">
    <location>
        <begin position="1"/>
        <end position="20"/>
    </location>
</feature>
<proteinExistence type="predicted"/>
<organism evidence="2 3">
    <name type="scientific">Taibaiella chishuiensis</name>
    <dbReference type="NCBI Taxonomy" id="1434707"/>
    <lineage>
        <taxon>Bacteria</taxon>
        <taxon>Pseudomonadati</taxon>
        <taxon>Bacteroidota</taxon>
        <taxon>Chitinophagia</taxon>
        <taxon>Chitinophagales</taxon>
        <taxon>Chitinophagaceae</taxon>
        <taxon>Taibaiella</taxon>
    </lineage>
</organism>
<evidence type="ECO:0000313" key="3">
    <source>
        <dbReference type="Proteomes" id="UP000240572"/>
    </source>
</evidence>
<feature type="chain" id="PRO_5015121530" evidence="1">
    <location>
        <begin position="21"/>
        <end position="134"/>
    </location>
</feature>
<sequence length="134" mass="14488">MKKTILSLVAILGCAIGASAQVNMKLENNTQQYFTGTLLDNTWTGTTPPMYMDIPNNQASIRYSPPVQTGGPLTSTAAWRGIQLRAYPSGIYYSPVYFTTTPFAASPIPFGPGIPVNVFCDVISPTDILVRINP</sequence>